<accession>V5WDB6</accession>
<evidence type="ECO:0000256" key="1">
    <source>
        <dbReference type="SAM" id="MobiDB-lite"/>
    </source>
</evidence>
<dbReference type="KEGG" id="slr:L21SP2_0351"/>
<dbReference type="EMBL" id="CP006939">
    <property type="protein sequence ID" value="AHC13787.1"/>
    <property type="molecule type" value="Genomic_DNA"/>
</dbReference>
<feature type="region of interest" description="Disordered" evidence="1">
    <location>
        <begin position="1"/>
        <end position="23"/>
    </location>
</feature>
<dbReference type="AlphaFoldDB" id="V5WDB6"/>
<name>V5WDB6_9SPIO</name>
<evidence type="ECO:0000313" key="2">
    <source>
        <dbReference type="EMBL" id="AHC13787.1"/>
    </source>
</evidence>
<sequence>MDMKMAKVGKSLKVRKKKSVQRSRIKARRWPSLFYKMP</sequence>
<feature type="compositionally biased region" description="Basic residues" evidence="1">
    <location>
        <begin position="10"/>
        <end position="23"/>
    </location>
</feature>
<dbReference type="Proteomes" id="UP000018680">
    <property type="component" value="Chromosome"/>
</dbReference>
<keyword evidence="3" id="KW-1185">Reference proteome</keyword>
<organism evidence="2 3">
    <name type="scientific">Salinispira pacifica</name>
    <dbReference type="NCBI Taxonomy" id="1307761"/>
    <lineage>
        <taxon>Bacteria</taxon>
        <taxon>Pseudomonadati</taxon>
        <taxon>Spirochaetota</taxon>
        <taxon>Spirochaetia</taxon>
        <taxon>Spirochaetales</taxon>
        <taxon>Spirochaetaceae</taxon>
        <taxon>Salinispira</taxon>
    </lineage>
</organism>
<protein>
    <submittedName>
        <fullName evidence="2">Uncharacterized protein</fullName>
    </submittedName>
</protein>
<dbReference type="HOGENOM" id="CLU_3332792_0_0_12"/>
<reference evidence="2 3" key="1">
    <citation type="journal article" date="2015" name="Stand. Genomic Sci.">
        <title>Complete genome sequence and description of Salinispira pacifica gen. nov., sp. nov., a novel spirochaete isolated form a hypersaline microbial mat.</title>
        <authorList>
            <person name="Ben Hania W."/>
            <person name="Joseph M."/>
            <person name="Schumann P."/>
            <person name="Bunk B."/>
            <person name="Fiebig A."/>
            <person name="Sproer C."/>
            <person name="Klenk H.P."/>
            <person name="Fardeau M.L."/>
            <person name="Spring S."/>
        </authorList>
    </citation>
    <scope>NUCLEOTIDE SEQUENCE [LARGE SCALE GENOMIC DNA]</scope>
    <source>
        <strain evidence="2 3">L21-RPul-D2</strain>
    </source>
</reference>
<evidence type="ECO:0000313" key="3">
    <source>
        <dbReference type="Proteomes" id="UP000018680"/>
    </source>
</evidence>
<gene>
    <name evidence="2" type="ORF">L21SP2_0351</name>
</gene>
<dbReference type="STRING" id="1307761.L21SP2_0351"/>
<proteinExistence type="predicted"/>